<reference evidence="2" key="1">
    <citation type="journal article" date="2019" name="Int. J. Syst. Evol. Microbiol.">
        <title>The Global Catalogue of Microorganisms (GCM) 10K type strain sequencing project: providing services to taxonomists for standard genome sequencing and annotation.</title>
        <authorList>
            <consortium name="The Broad Institute Genomics Platform"/>
            <consortium name="The Broad Institute Genome Sequencing Center for Infectious Disease"/>
            <person name="Wu L."/>
            <person name="Ma J."/>
        </authorList>
    </citation>
    <scope>NUCLEOTIDE SEQUENCE [LARGE SCALE GENOMIC DNA]</scope>
    <source>
        <strain evidence="2">DT28</strain>
    </source>
</reference>
<name>A0ABV9JLD3_9GAMM</name>
<dbReference type="Proteomes" id="UP001595962">
    <property type="component" value="Unassembled WGS sequence"/>
</dbReference>
<gene>
    <name evidence="1" type="ORF">ACFO3I_08345</name>
</gene>
<comment type="caution">
    <text evidence="1">The sequence shown here is derived from an EMBL/GenBank/DDBJ whole genome shotgun (WGS) entry which is preliminary data.</text>
</comment>
<sequence>MTKTELRAAGLGFMALSSILALGAYLPVLTSPLQSCWSSLLF</sequence>
<evidence type="ECO:0000313" key="1">
    <source>
        <dbReference type="EMBL" id="MFC4655021.1"/>
    </source>
</evidence>
<evidence type="ECO:0000313" key="2">
    <source>
        <dbReference type="Proteomes" id="UP001595962"/>
    </source>
</evidence>
<accession>A0ABV9JLD3</accession>
<dbReference type="RefSeq" id="WP_377333264.1">
    <property type="nucleotide sequence ID" value="NZ_JBHSGB010000006.1"/>
</dbReference>
<proteinExistence type="predicted"/>
<protein>
    <submittedName>
        <fullName evidence="1">Uncharacterized protein</fullName>
    </submittedName>
</protein>
<keyword evidence="2" id="KW-1185">Reference proteome</keyword>
<dbReference type="EMBL" id="JBHSGB010000006">
    <property type="protein sequence ID" value="MFC4655021.1"/>
    <property type="molecule type" value="Genomic_DNA"/>
</dbReference>
<organism evidence="1 2">
    <name type="scientific">Rheinheimera marina</name>
    <dbReference type="NCBI Taxonomy" id="1774958"/>
    <lineage>
        <taxon>Bacteria</taxon>
        <taxon>Pseudomonadati</taxon>
        <taxon>Pseudomonadota</taxon>
        <taxon>Gammaproteobacteria</taxon>
        <taxon>Chromatiales</taxon>
        <taxon>Chromatiaceae</taxon>
        <taxon>Rheinheimera</taxon>
    </lineage>
</organism>